<gene>
    <name evidence="7" type="ORF">UFOPK4347_01021</name>
</gene>
<dbReference type="AlphaFoldDB" id="A0A6J7UIZ8"/>
<reference evidence="7" key="1">
    <citation type="submission" date="2020-05" db="EMBL/GenBank/DDBJ databases">
        <authorList>
            <person name="Chiriac C."/>
            <person name="Salcher M."/>
            <person name="Ghai R."/>
            <person name="Kavagutti S V."/>
        </authorList>
    </citation>
    <scope>NUCLEOTIDE SEQUENCE</scope>
</reference>
<dbReference type="InterPro" id="IPR007867">
    <property type="entry name" value="GMC_OxRtase_C"/>
</dbReference>
<dbReference type="PIRSF" id="PIRSF000137">
    <property type="entry name" value="Alcohol_oxidase"/>
    <property type="match status" value="1"/>
</dbReference>
<dbReference type="EMBL" id="CAFBQU010000024">
    <property type="protein sequence ID" value="CAB5065800.1"/>
    <property type="molecule type" value="Genomic_DNA"/>
</dbReference>
<feature type="domain" description="Glucose-methanol-choline oxidoreductase C-terminal" evidence="6">
    <location>
        <begin position="332"/>
        <end position="458"/>
    </location>
</feature>
<evidence type="ECO:0000259" key="6">
    <source>
        <dbReference type="Pfam" id="PF05199"/>
    </source>
</evidence>
<dbReference type="Pfam" id="PF00732">
    <property type="entry name" value="GMC_oxred_N"/>
    <property type="match status" value="1"/>
</dbReference>
<proteinExistence type="inferred from homology"/>
<evidence type="ECO:0000313" key="7">
    <source>
        <dbReference type="EMBL" id="CAB5065800.1"/>
    </source>
</evidence>
<dbReference type="GO" id="GO:0050660">
    <property type="term" value="F:flavin adenine dinucleotide binding"/>
    <property type="evidence" value="ECO:0007669"/>
    <property type="project" value="InterPro"/>
</dbReference>
<dbReference type="InterPro" id="IPR012132">
    <property type="entry name" value="GMC_OxRdtase"/>
</dbReference>
<keyword evidence="3" id="KW-0285">Flavoprotein</keyword>
<dbReference type="InterPro" id="IPR000172">
    <property type="entry name" value="GMC_OxRdtase_N"/>
</dbReference>
<sequence length="470" mass="49618">MSRIAVVGAGPAGCVVTQRLINAGHSVVLFEQGVGLEDAHSARSSMHFSDALREEQLLDTSSFVTDAGPHALPYLRGQGVGGTSAVNAMVQTWGCPDDYNQWERIYGCTGWGWSAVRQEFQSLHMGSSRPLHLGQFSQDVVSSVQRMGAGEVQHGTACADGAGSVALSMVDGKRLDAFSAYVLPLMRHANTAELLELRTQSKVEAVVLEGGVARGVVLADGTEEQFDAVVMCAGAIWTPLLLLRSGLYGPAIGRNLQDHPSLSIIVQMAQNVEEIAPEVTSLVVASSAMGESNIHLLPVNAASSGNGMQFAQLAAAVTKVSSRGLVKEVNQKAEISLCSLSTTDDAEAMRAALILASDVLSAVKENGSVVECYVDNEGTRLHELIAHDEASMMKFVRRQLGAYSHVAGTCAMGDKESDRAAVNAGGAVFNTKQLWVADASIFPDIPRGATQLPTMMAASRIARGIAQQLA</sequence>
<dbReference type="PRINTS" id="PR00419">
    <property type="entry name" value="ADXRDTASE"/>
</dbReference>
<accession>A0A6J7UIZ8</accession>
<organism evidence="7">
    <name type="scientific">freshwater metagenome</name>
    <dbReference type="NCBI Taxonomy" id="449393"/>
    <lineage>
        <taxon>unclassified sequences</taxon>
        <taxon>metagenomes</taxon>
        <taxon>ecological metagenomes</taxon>
    </lineage>
</organism>
<evidence type="ECO:0000259" key="5">
    <source>
        <dbReference type="Pfam" id="PF00732"/>
    </source>
</evidence>
<dbReference type="PANTHER" id="PTHR11552">
    <property type="entry name" value="GLUCOSE-METHANOL-CHOLINE GMC OXIDOREDUCTASE"/>
    <property type="match status" value="1"/>
</dbReference>
<dbReference type="Gene3D" id="3.30.410.40">
    <property type="match status" value="1"/>
</dbReference>
<dbReference type="PANTHER" id="PTHR11552:SF147">
    <property type="entry name" value="CHOLINE DEHYDROGENASE, MITOCHONDRIAL"/>
    <property type="match status" value="1"/>
</dbReference>
<evidence type="ECO:0000256" key="1">
    <source>
        <dbReference type="ARBA" id="ARBA00001974"/>
    </source>
</evidence>
<comment type="cofactor">
    <cofactor evidence="1">
        <name>FAD</name>
        <dbReference type="ChEBI" id="CHEBI:57692"/>
    </cofactor>
</comment>
<dbReference type="InterPro" id="IPR036188">
    <property type="entry name" value="FAD/NAD-bd_sf"/>
</dbReference>
<dbReference type="SUPFAM" id="SSF51905">
    <property type="entry name" value="FAD/NAD(P)-binding domain"/>
    <property type="match status" value="1"/>
</dbReference>
<dbReference type="GO" id="GO:0016614">
    <property type="term" value="F:oxidoreductase activity, acting on CH-OH group of donors"/>
    <property type="evidence" value="ECO:0007669"/>
    <property type="project" value="InterPro"/>
</dbReference>
<name>A0A6J7UIZ8_9ZZZZ</name>
<feature type="domain" description="Glucose-methanol-choline oxidoreductase N-terminal" evidence="5">
    <location>
        <begin position="15"/>
        <end position="260"/>
    </location>
</feature>
<dbReference type="Pfam" id="PF05199">
    <property type="entry name" value="GMC_oxred_C"/>
    <property type="match status" value="1"/>
</dbReference>
<evidence type="ECO:0000256" key="2">
    <source>
        <dbReference type="ARBA" id="ARBA00010790"/>
    </source>
</evidence>
<evidence type="ECO:0000256" key="4">
    <source>
        <dbReference type="ARBA" id="ARBA00022827"/>
    </source>
</evidence>
<protein>
    <submittedName>
        <fullName evidence="7">Unannotated protein</fullName>
    </submittedName>
</protein>
<evidence type="ECO:0000256" key="3">
    <source>
        <dbReference type="ARBA" id="ARBA00022630"/>
    </source>
</evidence>
<keyword evidence="4" id="KW-0274">FAD</keyword>
<comment type="similarity">
    <text evidence="2">Belongs to the GMC oxidoreductase family.</text>
</comment>
<dbReference type="Gene3D" id="3.50.50.60">
    <property type="entry name" value="FAD/NAD(P)-binding domain"/>
    <property type="match status" value="1"/>
</dbReference>